<protein>
    <submittedName>
        <fullName evidence="1">Uncharacterized protein</fullName>
    </submittedName>
</protein>
<comment type="caution">
    <text evidence="1">The sequence shown here is derived from an EMBL/GenBank/DDBJ whole genome shotgun (WGS) entry which is preliminary data.</text>
</comment>
<gene>
    <name evidence="1" type="ORF">H4R21_002385</name>
</gene>
<evidence type="ECO:0000313" key="2">
    <source>
        <dbReference type="Proteomes" id="UP001140087"/>
    </source>
</evidence>
<reference evidence="1" key="1">
    <citation type="submission" date="2022-07" db="EMBL/GenBank/DDBJ databases">
        <title>Phylogenomic reconstructions and comparative analyses of Kickxellomycotina fungi.</title>
        <authorList>
            <person name="Reynolds N.K."/>
            <person name="Stajich J.E."/>
            <person name="Barry K."/>
            <person name="Grigoriev I.V."/>
            <person name="Crous P."/>
            <person name="Smith M.E."/>
        </authorList>
    </citation>
    <scope>NUCLEOTIDE SEQUENCE</scope>
    <source>
        <strain evidence="1">BCRC 34780</strain>
    </source>
</reference>
<name>A0ACC1L7C7_9FUNG</name>
<sequence>MLLCNLPEDILAIVLRWCALDSYDATDSLKRNLPLLAVCRQWRHLAMPLVYSRAFVQYGKQEAISNLSTGDPSEEEPANVAVKTNLDL</sequence>
<evidence type="ECO:0000313" key="1">
    <source>
        <dbReference type="EMBL" id="KAJ2802530.1"/>
    </source>
</evidence>
<organism evidence="1 2">
    <name type="scientific">Coemansia helicoidea</name>
    <dbReference type="NCBI Taxonomy" id="1286919"/>
    <lineage>
        <taxon>Eukaryota</taxon>
        <taxon>Fungi</taxon>
        <taxon>Fungi incertae sedis</taxon>
        <taxon>Zoopagomycota</taxon>
        <taxon>Kickxellomycotina</taxon>
        <taxon>Kickxellomycetes</taxon>
        <taxon>Kickxellales</taxon>
        <taxon>Kickxellaceae</taxon>
        <taxon>Coemansia</taxon>
    </lineage>
</organism>
<proteinExistence type="predicted"/>
<dbReference type="EMBL" id="JANBUN010000606">
    <property type="protein sequence ID" value="KAJ2802530.1"/>
    <property type="molecule type" value="Genomic_DNA"/>
</dbReference>
<keyword evidence="2" id="KW-1185">Reference proteome</keyword>
<accession>A0ACC1L7C7</accession>
<feature type="non-terminal residue" evidence="1">
    <location>
        <position position="88"/>
    </location>
</feature>
<dbReference type="Proteomes" id="UP001140087">
    <property type="component" value="Unassembled WGS sequence"/>
</dbReference>